<gene>
    <name evidence="3" type="ORF">METZ01_LOCUS424435</name>
</gene>
<name>A0A382XM92_9ZZZZ</name>
<feature type="domain" description="Glycosyl transferase family 1" evidence="2">
    <location>
        <begin position="32"/>
        <end position="188"/>
    </location>
</feature>
<dbReference type="EMBL" id="UINC01168516">
    <property type="protein sequence ID" value="SVD71581.1"/>
    <property type="molecule type" value="Genomic_DNA"/>
</dbReference>
<dbReference type="PANTHER" id="PTHR46401:SF2">
    <property type="entry name" value="GLYCOSYLTRANSFERASE WBBK-RELATED"/>
    <property type="match status" value="1"/>
</dbReference>
<sequence>AVSKTAENFINTYFQHVYEIIPNGVNAEFFNKAKKIDKIKDNKLNIIFIGRNDHRKGLNTLSKTLKKYTFDFPIRLIILGNKISNLNINNIKIINPGYVNESIKAEYLQSSDILCAPSLEKESFGIILLEAMAANTAIIASDIQGYNEIITNNVNGLLIEPNNTNQLAQSIKKLHDDKNQKQKLITNSNSYIKNLNWDNISDKIINVYKNNLNNKEIVGH</sequence>
<evidence type="ECO:0000313" key="3">
    <source>
        <dbReference type="EMBL" id="SVD71581.1"/>
    </source>
</evidence>
<feature type="non-terminal residue" evidence="3">
    <location>
        <position position="1"/>
    </location>
</feature>
<dbReference type="Pfam" id="PF00534">
    <property type="entry name" value="Glycos_transf_1"/>
    <property type="match status" value="1"/>
</dbReference>
<proteinExistence type="predicted"/>
<keyword evidence="1" id="KW-0808">Transferase</keyword>
<evidence type="ECO:0000259" key="2">
    <source>
        <dbReference type="Pfam" id="PF00534"/>
    </source>
</evidence>
<dbReference type="Gene3D" id="3.40.50.2000">
    <property type="entry name" value="Glycogen Phosphorylase B"/>
    <property type="match status" value="2"/>
</dbReference>
<dbReference type="AlphaFoldDB" id="A0A382XM92"/>
<dbReference type="SUPFAM" id="SSF53756">
    <property type="entry name" value="UDP-Glycosyltransferase/glycogen phosphorylase"/>
    <property type="match status" value="1"/>
</dbReference>
<dbReference type="CDD" id="cd03801">
    <property type="entry name" value="GT4_PimA-like"/>
    <property type="match status" value="1"/>
</dbReference>
<dbReference type="PANTHER" id="PTHR46401">
    <property type="entry name" value="GLYCOSYLTRANSFERASE WBBK-RELATED"/>
    <property type="match status" value="1"/>
</dbReference>
<organism evidence="3">
    <name type="scientific">marine metagenome</name>
    <dbReference type="NCBI Taxonomy" id="408172"/>
    <lineage>
        <taxon>unclassified sequences</taxon>
        <taxon>metagenomes</taxon>
        <taxon>ecological metagenomes</taxon>
    </lineage>
</organism>
<dbReference type="InterPro" id="IPR001296">
    <property type="entry name" value="Glyco_trans_1"/>
</dbReference>
<reference evidence="3" key="1">
    <citation type="submission" date="2018-05" db="EMBL/GenBank/DDBJ databases">
        <authorList>
            <person name="Lanie J.A."/>
            <person name="Ng W.-L."/>
            <person name="Kazmierczak K.M."/>
            <person name="Andrzejewski T.M."/>
            <person name="Davidsen T.M."/>
            <person name="Wayne K.J."/>
            <person name="Tettelin H."/>
            <person name="Glass J.I."/>
            <person name="Rusch D."/>
            <person name="Podicherti R."/>
            <person name="Tsui H.-C.T."/>
            <person name="Winkler M.E."/>
        </authorList>
    </citation>
    <scope>NUCLEOTIDE SEQUENCE</scope>
</reference>
<protein>
    <recommendedName>
        <fullName evidence="2">Glycosyl transferase family 1 domain-containing protein</fullName>
    </recommendedName>
</protein>
<accession>A0A382XM92</accession>
<dbReference type="GO" id="GO:0016757">
    <property type="term" value="F:glycosyltransferase activity"/>
    <property type="evidence" value="ECO:0007669"/>
    <property type="project" value="InterPro"/>
</dbReference>
<evidence type="ECO:0000256" key="1">
    <source>
        <dbReference type="ARBA" id="ARBA00022679"/>
    </source>
</evidence>